<gene>
    <name evidence="2" type="ORF">DYB31_009294</name>
</gene>
<proteinExistence type="predicted"/>
<organism evidence="2 3">
    <name type="scientific">Aphanomyces astaci</name>
    <name type="common">Crayfish plague agent</name>
    <dbReference type="NCBI Taxonomy" id="112090"/>
    <lineage>
        <taxon>Eukaryota</taxon>
        <taxon>Sar</taxon>
        <taxon>Stramenopiles</taxon>
        <taxon>Oomycota</taxon>
        <taxon>Saprolegniomycetes</taxon>
        <taxon>Saprolegniales</taxon>
        <taxon>Verrucalvaceae</taxon>
        <taxon>Aphanomyces</taxon>
    </lineage>
</organism>
<evidence type="ECO:0008006" key="4">
    <source>
        <dbReference type="Google" id="ProtNLM"/>
    </source>
</evidence>
<dbReference type="AlphaFoldDB" id="A0A397F5F4"/>
<evidence type="ECO:0000313" key="2">
    <source>
        <dbReference type="EMBL" id="RHZ10879.1"/>
    </source>
</evidence>
<evidence type="ECO:0000313" key="3">
    <source>
        <dbReference type="Proteomes" id="UP000266196"/>
    </source>
</evidence>
<protein>
    <recommendedName>
        <fullName evidence="4">Ataxin-2 C-terminal domain-containing protein</fullName>
    </recommendedName>
</protein>
<dbReference type="Proteomes" id="UP000266196">
    <property type="component" value="Unassembled WGS sequence"/>
</dbReference>
<accession>A0A397F5F4</accession>
<dbReference type="VEuPathDB" id="FungiDB:H257_11568"/>
<evidence type="ECO:0000256" key="1">
    <source>
        <dbReference type="SAM" id="MobiDB-lite"/>
    </source>
</evidence>
<feature type="compositionally biased region" description="Basic residues" evidence="1">
    <location>
        <begin position="204"/>
        <end position="218"/>
    </location>
</feature>
<reference evidence="2 3" key="1">
    <citation type="submission" date="2018-08" db="EMBL/GenBank/DDBJ databases">
        <title>Aphanomyces genome sequencing and annotation.</title>
        <authorList>
            <person name="Minardi D."/>
            <person name="Oidtmann B."/>
            <person name="Van Der Giezen M."/>
            <person name="Studholme D.J."/>
        </authorList>
    </citation>
    <scope>NUCLEOTIDE SEQUENCE [LARGE SCALE GENOMIC DNA]</scope>
    <source>
        <strain evidence="2 3">197901</strain>
    </source>
</reference>
<name>A0A397F5F4_APHAT</name>
<sequence>MPSHAAMKLNVHAPPFYPTLGWKTAITDDVIQAFNIPYSPAVVNADGFVILDQEFYTREVPDEELFDPAFYPFTQTDLRELEACDQMNELLADLELLDMQEELHRFVILDQEFYTREVPDEELFDPAFYPFTQTDLRELEACDQMNELLADLELLDMQEELHRKLADKCHELKDNRRSQESTIWNILMKTSKDEEAAFRALRNKKLTPTHQQHAKSPRFSRGLNQPRHFN</sequence>
<comment type="caution">
    <text evidence="2">The sequence shown here is derived from an EMBL/GenBank/DDBJ whole genome shotgun (WGS) entry which is preliminary data.</text>
</comment>
<dbReference type="EMBL" id="QUTE01011124">
    <property type="protein sequence ID" value="RHZ10879.1"/>
    <property type="molecule type" value="Genomic_DNA"/>
</dbReference>
<feature type="region of interest" description="Disordered" evidence="1">
    <location>
        <begin position="204"/>
        <end position="230"/>
    </location>
</feature>